<feature type="domain" description="PspC-related transmembrane region" evidence="8">
    <location>
        <begin position="206"/>
        <end position="346"/>
    </location>
</feature>
<proteinExistence type="predicted"/>
<keyword evidence="5 6" id="KW-0472">Membrane</keyword>
<organism evidence="10 11">
    <name type="scientific">Flavobacterium proteolyticum</name>
    <dbReference type="NCBI Taxonomy" id="2911683"/>
    <lineage>
        <taxon>Bacteria</taxon>
        <taxon>Pseudomonadati</taxon>
        <taxon>Bacteroidota</taxon>
        <taxon>Flavobacteriia</taxon>
        <taxon>Flavobacteriales</taxon>
        <taxon>Flavobacteriaceae</taxon>
        <taxon>Flavobacterium</taxon>
    </lineage>
</organism>
<feature type="transmembrane region" description="Helical" evidence="6">
    <location>
        <begin position="236"/>
        <end position="264"/>
    </location>
</feature>
<dbReference type="InterPro" id="IPR054319">
    <property type="entry name" value="PspC-rel_ToastRack"/>
</dbReference>
<gene>
    <name evidence="10" type="ORF">IM755_06330</name>
</gene>
<reference evidence="10 11" key="1">
    <citation type="submission" date="2020-10" db="EMBL/GenBank/DDBJ databases">
        <title>The genome sequence of Flavobacterium aquaticum 1Y8A.</title>
        <authorList>
            <person name="Liu Y."/>
        </authorList>
    </citation>
    <scope>NUCLEOTIDE SEQUENCE [LARGE SCALE GENOMIC DNA]</scope>
    <source>
        <strain evidence="10 11">1Y8A</strain>
    </source>
</reference>
<evidence type="ECO:0000256" key="6">
    <source>
        <dbReference type="SAM" id="Phobius"/>
    </source>
</evidence>
<dbReference type="Pfam" id="PF04024">
    <property type="entry name" value="PspC"/>
    <property type="match status" value="1"/>
</dbReference>
<evidence type="ECO:0000259" key="7">
    <source>
        <dbReference type="Pfam" id="PF04024"/>
    </source>
</evidence>
<feature type="transmembrane region" description="Helical" evidence="6">
    <location>
        <begin position="284"/>
        <end position="311"/>
    </location>
</feature>
<feature type="transmembrane region" description="Helical" evidence="6">
    <location>
        <begin position="138"/>
        <end position="162"/>
    </location>
</feature>
<evidence type="ECO:0000256" key="3">
    <source>
        <dbReference type="ARBA" id="ARBA00022692"/>
    </source>
</evidence>
<dbReference type="Pfam" id="PF22571">
    <property type="entry name" value="LiaI-LiaF-TM_PspC"/>
    <property type="match status" value="1"/>
</dbReference>
<evidence type="ECO:0000256" key="4">
    <source>
        <dbReference type="ARBA" id="ARBA00022989"/>
    </source>
</evidence>
<keyword evidence="2" id="KW-1003">Cell membrane</keyword>
<feature type="domain" description="PspC-related ToastRack" evidence="9">
    <location>
        <begin position="390"/>
        <end position="524"/>
    </location>
</feature>
<keyword evidence="4 6" id="KW-1133">Transmembrane helix</keyword>
<dbReference type="InterPro" id="IPR054321">
    <property type="entry name" value="PspC-rel_TM"/>
</dbReference>
<evidence type="ECO:0000256" key="5">
    <source>
        <dbReference type="ARBA" id="ARBA00023136"/>
    </source>
</evidence>
<evidence type="ECO:0000313" key="11">
    <source>
        <dbReference type="Proteomes" id="UP000656274"/>
    </source>
</evidence>
<evidence type="ECO:0000313" key="10">
    <source>
        <dbReference type="EMBL" id="MBE9576324.1"/>
    </source>
</evidence>
<protein>
    <submittedName>
        <fullName evidence="10">PspC domain-containing protein</fullName>
    </submittedName>
</protein>
<keyword evidence="11" id="KW-1185">Reference proteome</keyword>
<dbReference type="RefSeq" id="WP_194094853.1">
    <property type="nucleotide sequence ID" value="NZ_JADFTZ010000002.1"/>
</dbReference>
<dbReference type="Pfam" id="PF22744">
    <property type="entry name" value="Toast-rack_PspC-Cterm"/>
    <property type="match status" value="1"/>
</dbReference>
<keyword evidence="3 6" id="KW-0812">Transmembrane</keyword>
<evidence type="ECO:0000256" key="1">
    <source>
        <dbReference type="ARBA" id="ARBA00004162"/>
    </source>
</evidence>
<evidence type="ECO:0000259" key="8">
    <source>
        <dbReference type="Pfam" id="PF22571"/>
    </source>
</evidence>
<comment type="subcellular location">
    <subcellularLocation>
        <location evidence="1">Cell membrane</location>
        <topology evidence="1">Single-pass membrane protein</topology>
    </subcellularLocation>
</comment>
<sequence>MNKTISINLGGFFFHIDEDAYQKLSRYFDAVKRSLSPDGRDEIMKDIESRIAELFQERIQNEKQVIGLVEIDTVIGIMGQPEDYKIDDEKSTYQSSSSSSTNFYYPSKRLYRDKENGMLGGVMAGLGHYLGIDTLWLRIIMVILFFGFGTGLFVYIVLWILVPEAVTTTQKLEMKGEPITISNIEKKVKEGFDDITSKFSNIDHEKIANTAKSGATRIGSTIEEVITTIFKVFAKIIGAFIVFFSGMGLLAIIITSIIMIFSSTMPDNYILNNIQTPIGLETPLWAQGMLLLLGFGIPLFFLLILGLKLIVNNLRSIGNYVKYSLLAVWLIAVGIIISLGINEASQLAFEGKSVQKEVIAIAPTDTLKIKFKNNDFYSKSNYRNHDFKITQDEGDNEIIYSNNVSIEIKYTDEATPYMLIEKLANGKSTSQAKKRAEKIKYNYKIEGNTIVLDNYLLTAVENKFRGQEVEIYLYLPKGTIFQTDESYSNYDRSDYNFFDENEYDTKNPVYRVDSDKIRCLNCLESDSNNDLSIEIETDDTSASIYYDENGVLVKKVVNKEENGVVKSTEERITATKKVKLDSIKKEVLNEINNSKKK</sequence>
<evidence type="ECO:0000256" key="2">
    <source>
        <dbReference type="ARBA" id="ARBA00022475"/>
    </source>
</evidence>
<comment type="caution">
    <text evidence="10">The sequence shown here is derived from an EMBL/GenBank/DDBJ whole genome shotgun (WGS) entry which is preliminary data.</text>
</comment>
<name>A0ABR9WTA6_9FLAO</name>
<dbReference type="InterPro" id="IPR007168">
    <property type="entry name" value="Phageshock_PspC_N"/>
</dbReference>
<feature type="domain" description="Phage shock protein PspC N-terminal" evidence="7">
    <location>
        <begin position="108"/>
        <end position="165"/>
    </location>
</feature>
<dbReference type="Proteomes" id="UP000656274">
    <property type="component" value="Unassembled WGS sequence"/>
</dbReference>
<feature type="transmembrane region" description="Helical" evidence="6">
    <location>
        <begin position="116"/>
        <end position="132"/>
    </location>
</feature>
<accession>A0ABR9WTA6</accession>
<dbReference type="PANTHER" id="PTHR33885">
    <property type="entry name" value="PHAGE SHOCK PROTEIN C"/>
    <property type="match status" value="1"/>
</dbReference>
<feature type="transmembrane region" description="Helical" evidence="6">
    <location>
        <begin position="323"/>
        <end position="341"/>
    </location>
</feature>
<dbReference type="EMBL" id="JADFTZ010000002">
    <property type="protein sequence ID" value="MBE9576324.1"/>
    <property type="molecule type" value="Genomic_DNA"/>
</dbReference>
<dbReference type="InterPro" id="IPR052027">
    <property type="entry name" value="PspC"/>
</dbReference>
<dbReference type="PANTHER" id="PTHR33885:SF3">
    <property type="entry name" value="PHAGE SHOCK PROTEIN C"/>
    <property type="match status" value="1"/>
</dbReference>
<evidence type="ECO:0000259" key="9">
    <source>
        <dbReference type="Pfam" id="PF22744"/>
    </source>
</evidence>